<dbReference type="EMBL" id="JAUUTY010000004">
    <property type="protein sequence ID" value="KAK1650044.1"/>
    <property type="molecule type" value="Genomic_DNA"/>
</dbReference>
<dbReference type="InterPro" id="IPR053781">
    <property type="entry name" value="F-box_AtFBL13-like"/>
</dbReference>
<evidence type="ECO:0000313" key="3">
    <source>
        <dbReference type="Proteomes" id="UP001231189"/>
    </source>
</evidence>
<protein>
    <recommendedName>
        <fullName evidence="1">FBD domain-containing protein</fullName>
    </recommendedName>
</protein>
<gene>
    <name evidence="2" type="ORF">QYE76_067849</name>
</gene>
<keyword evidence="3" id="KW-1185">Reference proteome</keyword>
<dbReference type="SUPFAM" id="SSF81383">
    <property type="entry name" value="F-box domain"/>
    <property type="match status" value="1"/>
</dbReference>
<proteinExistence type="predicted"/>
<dbReference type="Pfam" id="PF08387">
    <property type="entry name" value="FBD"/>
    <property type="match status" value="1"/>
</dbReference>
<dbReference type="Pfam" id="PF24758">
    <property type="entry name" value="LRR_At5g56370"/>
    <property type="match status" value="1"/>
</dbReference>
<dbReference type="InterPro" id="IPR055302">
    <property type="entry name" value="F-box_dom-containing"/>
</dbReference>
<dbReference type="AlphaFoldDB" id="A0AAD8WDD3"/>
<evidence type="ECO:0000259" key="1">
    <source>
        <dbReference type="SMART" id="SM00579"/>
    </source>
</evidence>
<dbReference type="PANTHER" id="PTHR32141:SF46">
    <property type="entry name" value="F-BOX DOMAIN-CONTAINING PROTEIN"/>
    <property type="match status" value="1"/>
</dbReference>
<accession>A0AAD8WDD3</accession>
<dbReference type="Pfam" id="PF00646">
    <property type="entry name" value="F-box"/>
    <property type="match status" value="1"/>
</dbReference>
<dbReference type="InterPro" id="IPR036047">
    <property type="entry name" value="F-box-like_dom_sf"/>
</dbReference>
<dbReference type="InterPro" id="IPR006566">
    <property type="entry name" value="FBD"/>
</dbReference>
<dbReference type="InterPro" id="IPR032675">
    <property type="entry name" value="LRR_dom_sf"/>
</dbReference>
<dbReference type="SUPFAM" id="SSF52047">
    <property type="entry name" value="RNI-like"/>
    <property type="match status" value="1"/>
</dbReference>
<sequence>MDTEQDRISLLPDCVLGSIVSLLPVKNAAATMVLSRRWRPLWPSLPLVLDVGDHSPGAGRLISGALSSHSAVRIRRFRVDTLNDETTLPWLRALEGRRVDGSLVIRFARKGPRPVFRPYLLRASMGADTGAALRYLELRWCVLHPRTAEGPDTFPSLVTMHLCSVVISNEVLHRVIAVCPALRELHLVGVTHLRRFVPCSGSLLRVRIAAPHVPIQEMSFRGTPNLQRLELWHADIWRLYPAIINQADMPCKSVDLALPTPCFKVMPKRSIPIITALTINMKFSDNEELRNATHMLSLFPFLKTLNILCYNFLSNKDKSGSGQCQLPAADTNICLSKHLKNVTFEEYCGSEREVEFARFIVAGAKTLTTMQIVVHAANWRDESISSHRDLICRGGKGSPEAQVNFRKSKKDKNMLRKRYVTVQRVPIV</sequence>
<dbReference type="InterPro" id="IPR055411">
    <property type="entry name" value="LRR_FXL15/At3g58940/PEG3-like"/>
</dbReference>
<dbReference type="Gene3D" id="3.80.10.10">
    <property type="entry name" value="Ribonuclease Inhibitor"/>
    <property type="match status" value="1"/>
</dbReference>
<dbReference type="Proteomes" id="UP001231189">
    <property type="component" value="Unassembled WGS sequence"/>
</dbReference>
<name>A0AAD8WDD3_LOLMU</name>
<dbReference type="CDD" id="cd22160">
    <property type="entry name" value="F-box_AtFBL13-like"/>
    <property type="match status" value="1"/>
</dbReference>
<dbReference type="SMART" id="SM00579">
    <property type="entry name" value="FBD"/>
    <property type="match status" value="1"/>
</dbReference>
<organism evidence="2 3">
    <name type="scientific">Lolium multiflorum</name>
    <name type="common">Italian ryegrass</name>
    <name type="synonym">Lolium perenne subsp. multiflorum</name>
    <dbReference type="NCBI Taxonomy" id="4521"/>
    <lineage>
        <taxon>Eukaryota</taxon>
        <taxon>Viridiplantae</taxon>
        <taxon>Streptophyta</taxon>
        <taxon>Embryophyta</taxon>
        <taxon>Tracheophyta</taxon>
        <taxon>Spermatophyta</taxon>
        <taxon>Magnoliopsida</taxon>
        <taxon>Liliopsida</taxon>
        <taxon>Poales</taxon>
        <taxon>Poaceae</taxon>
        <taxon>BOP clade</taxon>
        <taxon>Pooideae</taxon>
        <taxon>Poodae</taxon>
        <taxon>Poeae</taxon>
        <taxon>Poeae Chloroplast Group 2 (Poeae type)</taxon>
        <taxon>Loliodinae</taxon>
        <taxon>Loliinae</taxon>
        <taxon>Lolium</taxon>
    </lineage>
</organism>
<dbReference type="PANTHER" id="PTHR32141">
    <property type="match status" value="1"/>
</dbReference>
<feature type="domain" description="FBD" evidence="1">
    <location>
        <begin position="333"/>
        <end position="406"/>
    </location>
</feature>
<reference evidence="2" key="1">
    <citation type="submission" date="2023-07" db="EMBL/GenBank/DDBJ databases">
        <title>A chromosome-level genome assembly of Lolium multiflorum.</title>
        <authorList>
            <person name="Chen Y."/>
            <person name="Copetti D."/>
            <person name="Kolliker R."/>
            <person name="Studer B."/>
        </authorList>
    </citation>
    <scope>NUCLEOTIDE SEQUENCE</scope>
    <source>
        <strain evidence="2">02402/16</strain>
        <tissue evidence="2">Leaf</tissue>
    </source>
</reference>
<dbReference type="InterPro" id="IPR001810">
    <property type="entry name" value="F-box_dom"/>
</dbReference>
<comment type="caution">
    <text evidence="2">The sequence shown here is derived from an EMBL/GenBank/DDBJ whole genome shotgun (WGS) entry which is preliminary data.</text>
</comment>
<evidence type="ECO:0000313" key="2">
    <source>
        <dbReference type="EMBL" id="KAK1650044.1"/>
    </source>
</evidence>